<evidence type="ECO:0000256" key="5">
    <source>
        <dbReference type="SAM" id="Phobius"/>
    </source>
</evidence>
<dbReference type="SUPFAM" id="SSF49354">
    <property type="entry name" value="PapD-like"/>
    <property type="match status" value="1"/>
</dbReference>
<keyword evidence="4 5" id="KW-0472">Membrane</keyword>
<evidence type="ECO:0000256" key="3">
    <source>
        <dbReference type="ARBA" id="ARBA00022989"/>
    </source>
</evidence>
<evidence type="ECO:0000256" key="2">
    <source>
        <dbReference type="ARBA" id="ARBA00022692"/>
    </source>
</evidence>
<reference evidence="7" key="1">
    <citation type="submission" date="2021-02" db="EMBL/GenBank/DDBJ databases">
        <authorList>
            <person name="Nowell W R."/>
        </authorList>
    </citation>
    <scope>NUCLEOTIDE SEQUENCE</scope>
</reference>
<organism evidence="7 8">
    <name type="scientific">Adineta steineri</name>
    <dbReference type="NCBI Taxonomy" id="433720"/>
    <lineage>
        <taxon>Eukaryota</taxon>
        <taxon>Metazoa</taxon>
        <taxon>Spiralia</taxon>
        <taxon>Gnathifera</taxon>
        <taxon>Rotifera</taxon>
        <taxon>Eurotatoria</taxon>
        <taxon>Bdelloidea</taxon>
        <taxon>Adinetida</taxon>
        <taxon>Adinetidae</taxon>
        <taxon>Adineta</taxon>
    </lineage>
</organism>
<dbReference type="InterPro" id="IPR000535">
    <property type="entry name" value="MSP_dom"/>
</dbReference>
<keyword evidence="3 5" id="KW-1133">Transmembrane helix</keyword>
<feature type="transmembrane region" description="Helical" evidence="5">
    <location>
        <begin position="213"/>
        <end position="230"/>
    </location>
</feature>
<feature type="transmembrane region" description="Helical" evidence="5">
    <location>
        <begin position="172"/>
        <end position="193"/>
    </location>
</feature>
<comment type="subcellular location">
    <subcellularLocation>
        <location evidence="1">Membrane</location>
        <topology evidence="1">Multi-pass membrane protein</topology>
    </subcellularLocation>
</comment>
<dbReference type="Proteomes" id="UP000663891">
    <property type="component" value="Unassembled WGS sequence"/>
</dbReference>
<gene>
    <name evidence="7" type="ORF">VCS650_LOCUS43110</name>
</gene>
<dbReference type="InterPro" id="IPR039283">
    <property type="entry name" value="MOSPD1/3"/>
</dbReference>
<keyword evidence="2 5" id="KW-0812">Transmembrane</keyword>
<dbReference type="InterPro" id="IPR013783">
    <property type="entry name" value="Ig-like_fold"/>
</dbReference>
<evidence type="ECO:0000256" key="1">
    <source>
        <dbReference type="ARBA" id="ARBA00004141"/>
    </source>
</evidence>
<dbReference type="PANTHER" id="PTHR34441">
    <property type="entry name" value="MOTILE SPERM DOMAIN-CONTAINING PROTEIN 1"/>
    <property type="match status" value="1"/>
</dbReference>
<dbReference type="GO" id="GO:0016020">
    <property type="term" value="C:membrane"/>
    <property type="evidence" value="ECO:0007669"/>
    <property type="project" value="UniProtKB-SubCell"/>
</dbReference>
<evidence type="ECO:0000313" key="7">
    <source>
        <dbReference type="EMBL" id="CAF1517529.1"/>
    </source>
</evidence>
<comment type="caution">
    <text evidence="7">The sequence shown here is derived from an EMBL/GenBank/DDBJ whole genome shotgun (WGS) entry which is preliminary data.</text>
</comment>
<feature type="domain" description="MSP" evidence="6">
    <location>
        <begin position="37"/>
        <end position="106"/>
    </location>
</feature>
<dbReference type="GO" id="GO:0005737">
    <property type="term" value="C:cytoplasm"/>
    <property type="evidence" value="ECO:0007669"/>
    <property type="project" value="TreeGrafter"/>
</dbReference>
<name>A0A815UKW5_9BILA</name>
<sequence length="232" mass="26190">FAYVFMSLPTHLTSNASQLPFFCSSNSLIFYLDDPTTFSQVLTLYNPYDFAVRYKVLCTAPRKYSIAEPQGEIRAQHSVDTVIRLLDTSSSSTNQNVVHKIRIQFFDRRKSQDLIGKRDVTCSILSYKPLEQNFDEEPNTNSTSNRNKMNTTAATTTANSIVTTQQETRDPLVIFLLTVLSAICALILLAPAIPDNENNFNTRIPSYLHMTTNSKVIASYILGLLTVVFIRR</sequence>
<dbReference type="AlphaFoldDB" id="A0A815UKW5"/>
<evidence type="ECO:0000256" key="4">
    <source>
        <dbReference type="ARBA" id="ARBA00023136"/>
    </source>
</evidence>
<accession>A0A815UKW5</accession>
<feature type="non-terminal residue" evidence="7">
    <location>
        <position position="1"/>
    </location>
</feature>
<dbReference type="EMBL" id="CAJNON010002837">
    <property type="protein sequence ID" value="CAF1517529.1"/>
    <property type="molecule type" value="Genomic_DNA"/>
</dbReference>
<proteinExistence type="predicted"/>
<protein>
    <recommendedName>
        <fullName evidence="6">MSP domain-containing protein</fullName>
    </recommendedName>
</protein>
<dbReference type="OrthoDB" id="10022288at2759"/>
<dbReference type="PANTHER" id="PTHR34441:SF1">
    <property type="entry name" value="MOTILE SPERM DOMAIN-CONTAINING 1"/>
    <property type="match status" value="1"/>
</dbReference>
<evidence type="ECO:0000313" key="8">
    <source>
        <dbReference type="Proteomes" id="UP000663891"/>
    </source>
</evidence>
<evidence type="ECO:0000259" key="6">
    <source>
        <dbReference type="Pfam" id="PF00635"/>
    </source>
</evidence>
<dbReference type="Pfam" id="PF00635">
    <property type="entry name" value="Motile_Sperm"/>
    <property type="match status" value="1"/>
</dbReference>
<dbReference type="InterPro" id="IPR008962">
    <property type="entry name" value="PapD-like_sf"/>
</dbReference>
<dbReference type="Gene3D" id="2.60.40.10">
    <property type="entry name" value="Immunoglobulins"/>
    <property type="match status" value="1"/>
</dbReference>